<feature type="compositionally biased region" description="Low complexity" evidence="9">
    <location>
        <begin position="557"/>
        <end position="570"/>
    </location>
</feature>
<keyword evidence="8" id="KW-0496">Mitochondrion</keyword>
<dbReference type="Pfam" id="PF00633">
    <property type="entry name" value="HHH"/>
    <property type="match status" value="1"/>
</dbReference>
<dbReference type="Gene3D" id="1.10.1670.10">
    <property type="entry name" value="Helix-hairpin-Helix base-excision DNA repair enzymes (C-terminal)"/>
    <property type="match status" value="1"/>
</dbReference>
<feature type="region of interest" description="Disordered" evidence="9">
    <location>
        <begin position="936"/>
        <end position="977"/>
    </location>
</feature>
<comment type="function">
    <text evidence="8">Bifunctional DNA N-glycosylase with associated apurinic/apyrimidinic (AP) lyase function that catalyzes the first step in base excision repair (BER), the primary repair pathway for the repair of oxidative DNA damage. The DNA N-glycosylase activity releases the damaged DNA base from DNA by cleaving the N-glycosidic bond, leaving an AP site. The AP lyase activity cleaves the phosphodiester bond 3' to the AP site by a beta-elimination. Primarily recognizes and repairs oxidative base damage of pyrimidines.</text>
</comment>
<keyword evidence="3 8" id="KW-0227">DNA damage</keyword>
<protein>
    <recommendedName>
        <fullName evidence="8">Endonuclease III homolog</fullName>
        <ecNumber evidence="8">3.2.2.-</ecNumber>
        <ecNumber evidence="8">4.2.99.18</ecNumber>
    </recommendedName>
    <alternativeName>
        <fullName evidence="8">Bifunctional DNA N-glycosylase/DNA-(apurinic or apyrimidinic site) lyase</fullName>
        <shortName evidence="8">DNA glycosylase/AP lyase</shortName>
    </alternativeName>
</protein>
<keyword evidence="4 8" id="KW-0378">Hydrolase</keyword>
<dbReference type="PANTHER" id="PTHR43286:SF1">
    <property type="entry name" value="ENDONUCLEASE III-LIKE PROTEIN 1"/>
    <property type="match status" value="1"/>
</dbReference>
<keyword evidence="5 8" id="KW-0234">DNA repair</keyword>
<feature type="compositionally biased region" description="Acidic residues" evidence="9">
    <location>
        <begin position="915"/>
        <end position="924"/>
    </location>
</feature>
<keyword evidence="7 8" id="KW-0326">Glycosidase</keyword>
<dbReference type="ESTHER" id="chagb-q2hgc9">
    <property type="family name" value="Duf_676"/>
</dbReference>
<feature type="compositionally biased region" description="Polar residues" evidence="9">
    <location>
        <begin position="474"/>
        <end position="486"/>
    </location>
</feature>
<dbReference type="SMART" id="SM00478">
    <property type="entry name" value="ENDO3c"/>
    <property type="match status" value="1"/>
</dbReference>
<evidence type="ECO:0000256" key="3">
    <source>
        <dbReference type="ARBA" id="ARBA00022763"/>
    </source>
</evidence>
<dbReference type="SUPFAM" id="SSF53474">
    <property type="entry name" value="alpha/beta-Hydrolases"/>
    <property type="match status" value="1"/>
</dbReference>
<feature type="region of interest" description="Disordered" evidence="9">
    <location>
        <begin position="887"/>
        <end position="924"/>
    </location>
</feature>
<dbReference type="InterPro" id="IPR023170">
    <property type="entry name" value="HhH_base_excis_C"/>
</dbReference>
<dbReference type="InParanoid" id="Q2HGC9"/>
<dbReference type="InterPro" id="IPR030841">
    <property type="entry name" value="NTH1"/>
</dbReference>
<dbReference type="PANTHER" id="PTHR43286">
    <property type="entry name" value="ENDONUCLEASE III-LIKE PROTEIN 1"/>
    <property type="match status" value="1"/>
</dbReference>
<dbReference type="OrthoDB" id="273452at2759"/>
<comment type="similarity">
    <text evidence="1">Belongs to the putative lipase ROG1 family.</text>
</comment>
<dbReference type="InterPro" id="IPR000445">
    <property type="entry name" value="HhH_motif"/>
</dbReference>
<dbReference type="SUPFAM" id="SSF48150">
    <property type="entry name" value="DNA-glycosylase"/>
    <property type="match status" value="1"/>
</dbReference>
<dbReference type="Pfam" id="PF05057">
    <property type="entry name" value="DUF676"/>
    <property type="match status" value="1"/>
</dbReference>
<sequence length="977" mass="107481">MAEEYSGGSPEADHLVVLVHGLWGNPNHMASVAKALRAQYPPEQVYILLAKRNSGSFTYDGIELGGERVCVEIEEELEVIKSKGGNIKKISIVGYSLGGLVARYAIGLLFARGVLDGLECMNFTAFASPFLGVRTPLRGWANQVWNVLGARTLCMSGRQLFGIDKFRDTGKPLISVLADPNSIFMSGLAKFKRHTLYTNITNDRSAVYYTTGITKTDPYTDLSKVTVRYLPGWEDVILDPAEPVSSTPPPPPSEPETLQMSVEKWAKRVPFIAALALFIPLGVVAFLINSAIQTVRSSRRVRLHERGLAGIRVQDFRVNLWIKEIREAVEDAYENLSSSQNQAYLVGDGDDDDGSLSGSGSAGEDEENGEPDGEGGARKILALERKRSRTQEGGFPTLALAGYQFAAIEALDKLGWRKYPVWIHKHRHSHAAIIVRTEKEGKTSKYFDNPLTTVVPRRSTRSSTLARFAWAGANESSAAGPSNSNDGPEVTLGSDIEDAVKPRPARKRKRTETVTQSTPRRVSARTAKVEIKAEIKSEAKSKIKSEEPQLRRREARNQAQTPRPRAQARAQKMRLTGAAANAAVDTMGCERLALPGASARDRRFHTLVALMLSSQTKDTVNAAAMARLQNELPPHTPGAPPGLNLENMLARRPRPCSNELIREGRFFDNNKTKVCIYGPPRPPSPPPQAATNPHPPSSLLNRYLKTTAALLRDNFNSDIPPTIAGLTSLPGVGPKMAHLCMSAPNGWNRVEGIGVDVHVHRITNLWGWQAPASRTPEETRAALESWLPRDRWREINWLLVGLGQSVCLPVGRRCGDCEVGLRGLCKSADRAKVAEGKRRRGEDGGKVEGGVKTEVKREEVVVEGDGGTVGEVKEEVKETVEEDVEMEVKRQVKEEEELGEEMEEEVKGEVKEEDVKEVEEEEVKDEVVKVEGERVVGAKKEESEEKTALEVKKEEGEAAVDEDKARLGSPQVKEEEL</sequence>
<dbReference type="eggNOG" id="KOG4372">
    <property type="taxonomic scope" value="Eukaryota"/>
</dbReference>
<dbReference type="EC" id="3.2.2.-" evidence="8"/>
<feature type="domain" description="HhH-GPD" evidence="11">
    <location>
        <begin position="612"/>
        <end position="805"/>
    </location>
</feature>
<evidence type="ECO:0000313" key="12">
    <source>
        <dbReference type="EMBL" id="EAQ92490.1"/>
    </source>
</evidence>
<keyword evidence="13" id="KW-1185">Reference proteome</keyword>
<feature type="compositionally biased region" description="Acidic residues" evidence="9">
    <location>
        <begin position="363"/>
        <end position="373"/>
    </location>
</feature>
<evidence type="ECO:0000256" key="10">
    <source>
        <dbReference type="SAM" id="Phobius"/>
    </source>
</evidence>
<dbReference type="GO" id="GO:0005634">
    <property type="term" value="C:nucleus"/>
    <property type="evidence" value="ECO:0007669"/>
    <property type="project" value="UniProtKB-SubCell"/>
</dbReference>
<evidence type="ECO:0000313" key="13">
    <source>
        <dbReference type="Proteomes" id="UP000001056"/>
    </source>
</evidence>
<dbReference type="GO" id="GO:0006285">
    <property type="term" value="P:base-excision repair, AP site formation"/>
    <property type="evidence" value="ECO:0007669"/>
    <property type="project" value="UniProtKB-UniRule"/>
</dbReference>
<gene>
    <name evidence="8" type="primary">NTH1</name>
    <name evidence="12" type="ORF">CHGG_00725</name>
</gene>
<dbReference type="STRING" id="306901.Q2HGC9"/>
<evidence type="ECO:0000256" key="1">
    <source>
        <dbReference type="ARBA" id="ARBA00007920"/>
    </source>
</evidence>
<evidence type="ECO:0000259" key="11">
    <source>
        <dbReference type="SMART" id="SM00478"/>
    </source>
</evidence>
<dbReference type="GO" id="GO:0003677">
    <property type="term" value="F:DNA binding"/>
    <property type="evidence" value="ECO:0007669"/>
    <property type="project" value="UniProtKB-UniRule"/>
</dbReference>
<dbReference type="GO" id="GO:0005739">
    <property type="term" value="C:mitochondrion"/>
    <property type="evidence" value="ECO:0007669"/>
    <property type="project" value="UniProtKB-SubCell"/>
</dbReference>
<dbReference type="eggNOG" id="KOG1921">
    <property type="taxonomic scope" value="Eukaryota"/>
</dbReference>
<dbReference type="InterPro" id="IPR011257">
    <property type="entry name" value="DNA_glycosylase"/>
</dbReference>
<dbReference type="InterPro" id="IPR029058">
    <property type="entry name" value="AB_hydrolase_fold"/>
</dbReference>
<dbReference type="HOGENOM" id="CLU_304196_0_0_1"/>
<dbReference type="GeneID" id="4386803"/>
<comment type="catalytic activity">
    <reaction evidence="8">
        <text>2'-deoxyribonucleotide-(2'-deoxyribose 5'-phosphate)-2'-deoxyribonucleotide-DNA = a 3'-end 2'-deoxyribonucleotide-(2,3-dehydro-2,3-deoxyribose 5'-phosphate)-DNA + a 5'-end 5'-phospho-2'-deoxyribonucleoside-DNA + H(+)</text>
        <dbReference type="Rhea" id="RHEA:66592"/>
        <dbReference type="Rhea" id="RHEA-COMP:13180"/>
        <dbReference type="Rhea" id="RHEA-COMP:16897"/>
        <dbReference type="Rhea" id="RHEA-COMP:17067"/>
        <dbReference type="ChEBI" id="CHEBI:15378"/>
        <dbReference type="ChEBI" id="CHEBI:136412"/>
        <dbReference type="ChEBI" id="CHEBI:157695"/>
        <dbReference type="ChEBI" id="CHEBI:167181"/>
        <dbReference type="EC" id="4.2.99.18"/>
    </reaction>
</comment>
<name>Q2HGC9_CHAGB</name>
<comment type="caution">
    <text evidence="8">Lacks conserved residue(s) required for the propagation of feature annotation.</text>
</comment>
<feature type="transmembrane region" description="Helical" evidence="10">
    <location>
        <begin position="269"/>
        <end position="292"/>
    </location>
</feature>
<dbReference type="HAMAP" id="MF_03183">
    <property type="entry name" value="Endonuclease_III_Nth"/>
    <property type="match status" value="1"/>
</dbReference>
<feature type="compositionally biased region" description="Acidic residues" evidence="9">
    <location>
        <begin position="894"/>
        <end position="904"/>
    </location>
</feature>
<dbReference type="Proteomes" id="UP000001056">
    <property type="component" value="Unassembled WGS sequence"/>
</dbReference>
<dbReference type="RefSeq" id="XP_001219946.1">
    <property type="nucleotide sequence ID" value="XM_001219945.1"/>
</dbReference>
<evidence type="ECO:0000256" key="9">
    <source>
        <dbReference type="SAM" id="MobiDB-lite"/>
    </source>
</evidence>
<accession>Q2HGC9</accession>
<keyword evidence="6 8" id="KW-0456">Lyase</keyword>
<dbReference type="GO" id="GO:0006289">
    <property type="term" value="P:nucleotide-excision repair"/>
    <property type="evidence" value="ECO:0007669"/>
    <property type="project" value="TreeGrafter"/>
</dbReference>
<dbReference type="VEuPathDB" id="FungiDB:CHGG_00725"/>
<organism evidence="12 13">
    <name type="scientific">Chaetomium globosum (strain ATCC 6205 / CBS 148.51 / DSM 1962 / NBRC 6347 / NRRL 1970)</name>
    <name type="common">Soil fungus</name>
    <dbReference type="NCBI Taxonomy" id="306901"/>
    <lineage>
        <taxon>Eukaryota</taxon>
        <taxon>Fungi</taxon>
        <taxon>Dikarya</taxon>
        <taxon>Ascomycota</taxon>
        <taxon>Pezizomycotina</taxon>
        <taxon>Sordariomycetes</taxon>
        <taxon>Sordariomycetidae</taxon>
        <taxon>Sordariales</taxon>
        <taxon>Chaetomiaceae</taxon>
        <taxon>Chaetomium</taxon>
    </lineage>
</organism>
<dbReference type="InterPro" id="IPR007751">
    <property type="entry name" value="DUF676_lipase-like"/>
</dbReference>
<dbReference type="EMBL" id="CH408029">
    <property type="protein sequence ID" value="EAQ92490.1"/>
    <property type="molecule type" value="Genomic_DNA"/>
</dbReference>
<feature type="compositionally biased region" description="Basic and acidic residues" evidence="9">
    <location>
        <begin position="527"/>
        <end position="556"/>
    </location>
</feature>
<evidence type="ECO:0000256" key="2">
    <source>
        <dbReference type="ARBA" id="ARBA00008343"/>
    </source>
</evidence>
<dbReference type="Gene3D" id="1.10.340.30">
    <property type="entry name" value="Hypothetical protein, domain 2"/>
    <property type="match status" value="1"/>
</dbReference>
<feature type="compositionally biased region" description="Basic and acidic residues" evidence="9">
    <location>
        <begin position="905"/>
        <end position="914"/>
    </location>
</feature>
<evidence type="ECO:0000256" key="6">
    <source>
        <dbReference type="ARBA" id="ARBA00023239"/>
    </source>
</evidence>
<keyword evidence="8" id="KW-0539">Nucleus</keyword>
<dbReference type="AlphaFoldDB" id="Q2HGC9"/>
<dbReference type="GO" id="GO:0140078">
    <property type="term" value="F:class I DNA-(apurinic or apyrimidinic site) endonuclease activity"/>
    <property type="evidence" value="ECO:0007669"/>
    <property type="project" value="UniProtKB-EC"/>
</dbReference>
<evidence type="ECO:0000256" key="4">
    <source>
        <dbReference type="ARBA" id="ARBA00022801"/>
    </source>
</evidence>
<comment type="subcellular location">
    <subcellularLocation>
        <location evidence="8">Nucleus</location>
    </subcellularLocation>
    <subcellularLocation>
        <location evidence="8">Mitochondrion</location>
    </subcellularLocation>
</comment>
<dbReference type="FunFam" id="1.10.1670.10:FF:000003">
    <property type="entry name" value="Endonuclease III homolog"/>
    <property type="match status" value="1"/>
</dbReference>
<dbReference type="GO" id="GO:0000703">
    <property type="term" value="F:oxidized pyrimidine nucleobase lesion DNA N-glycosylase activity"/>
    <property type="evidence" value="ECO:0007669"/>
    <property type="project" value="UniProtKB-UniRule"/>
</dbReference>
<evidence type="ECO:0000256" key="8">
    <source>
        <dbReference type="HAMAP-Rule" id="MF_03183"/>
    </source>
</evidence>
<dbReference type="Gene3D" id="3.40.50.1820">
    <property type="entry name" value="alpha/beta hydrolase"/>
    <property type="match status" value="1"/>
</dbReference>
<comment type="similarity">
    <text evidence="2 8">Belongs to the Nth/MutY family.</text>
</comment>
<dbReference type="InterPro" id="IPR003265">
    <property type="entry name" value="HhH-GPD_domain"/>
</dbReference>
<proteinExistence type="inferred from homology"/>
<evidence type="ECO:0000256" key="5">
    <source>
        <dbReference type="ARBA" id="ARBA00023204"/>
    </source>
</evidence>
<evidence type="ECO:0000256" key="7">
    <source>
        <dbReference type="ARBA" id="ARBA00023295"/>
    </source>
</evidence>
<dbReference type="EC" id="4.2.99.18" evidence="8"/>
<reference evidence="13" key="1">
    <citation type="journal article" date="2015" name="Genome Announc.">
        <title>Draft genome sequence of the cellulolytic fungus Chaetomium globosum.</title>
        <authorList>
            <person name="Cuomo C.A."/>
            <person name="Untereiner W.A."/>
            <person name="Ma L.-J."/>
            <person name="Grabherr M."/>
            <person name="Birren B.W."/>
        </authorList>
    </citation>
    <scope>NUCLEOTIDE SEQUENCE [LARGE SCALE GENOMIC DNA]</scope>
    <source>
        <strain evidence="13">ATCC 6205 / CBS 148.51 / DSM 1962 / NBRC 6347 / NRRL 1970</strain>
    </source>
</reference>
<feature type="region of interest" description="Disordered" evidence="9">
    <location>
        <begin position="474"/>
        <end position="570"/>
    </location>
</feature>
<keyword evidence="10" id="KW-0812">Transmembrane</keyword>
<keyword evidence="10" id="KW-1133">Transmembrane helix</keyword>
<keyword evidence="10" id="KW-0472">Membrane</keyword>
<dbReference type="CDD" id="cd00056">
    <property type="entry name" value="ENDO3c"/>
    <property type="match status" value="1"/>
</dbReference>
<feature type="region of interest" description="Disordered" evidence="9">
    <location>
        <begin position="343"/>
        <end position="376"/>
    </location>
</feature>